<dbReference type="GO" id="GO:0015562">
    <property type="term" value="F:efflux transmembrane transporter activity"/>
    <property type="evidence" value="ECO:0007669"/>
    <property type="project" value="InterPro"/>
</dbReference>
<evidence type="ECO:0000256" key="1">
    <source>
        <dbReference type="ARBA" id="ARBA00004370"/>
    </source>
</evidence>
<dbReference type="Gene3D" id="1.20.1600.10">
    <property type="entry name" value="Outer membrane efflux proteins (OEP)"/>
    <property type="match status" value="1"/>
</dbReference>
<dbReference type="SUPFAM" id="SSF56954">
    <property type="entry name" value="Outer membrane efflux proteins (OEP)"/>
    <property type="match status" value="1"/>
</dbReference>
<dbReference type="InterPro" id="IPR010131">
    <property type="entry name" value="MdtP/NodT-like"/>
</dbReference>
<evidence type="ECO:0000256" key="9">
    <source>
        <dbReference type="ARBA" id="ARBA00037313"/>
    </source>
</evidence>
<dbReference type="EMBL" id="CACSIK010000001">
    <property type="protein sequence ID" value="CAA0085709.1"/>
    <property type="molecule type" value="Genomic_DNA"/>
</dbReference>
<evidence type="ECO:0000256" key="4">
    <source>
        <dbReference type="ARBA" id="ARBA00022692"/>
    </source>
</evidence>
<evidence type="ECO:0000256" key="6">
    <source>
        <dbReference type="ARBA" id="ARBA00023136"/>
    </source>
</evidence>
<dbReference type="Pfam" id="PF02321">
    <property type="entry name" value="OEP"/>
    <property type="match status" value="2"/>
</dbReference>
<keyword evidence="5" id="KW-0732">Signal</keyword>
<comment type="function">
    <text evidence="9">Could be involved in resistance to puromycin, acriflavine and tetraphenylarsonium chloride.</text>
</comment>
<evidence type="ECO:0000256" key="5">
    <source>
        <dbReference type="ARBA" id="ARBA00022729"/>
    </source>
</evidence>
<evidence type="ECO:0000256" key="8">
    <source>
        <dbReference type="ARBA" id="ARBA00023288"/>
    </source>
</evidence>
<comment type="subcellular location">
    <subcellularLocation>
        <location evidence="10">Cell outer membrane</location>
        <topology evidence="10">Lipid-anchor</topology>
    </subcellularLocation>
    <subcellularLocation>
        <location evidence="1">Membrane</location>
    </subcellularLocation>
</comment>
<evidence type="ECO:0000313" key="11">
    <source>
        <dbReference type="EMBL" id="CAA0080375.1"/>
    </source>
</evidence>
<name>A0A5S9N8M9_9GAMM</name>
<dbReference type="OrthoDB" id="9770517at2"/>
<dbReference type="RefSeq" id="WP_159267536.1">
    <property type="nucleotide sequence ID" value="NZ_CACSIK010000001.1"/>
</dbReference>
<evidence type="ECO:0000256" key="7">
    <source>
        <dbReference type="ARBA" id="ARBA00023139"/>
    </source>
</evidence>
<gene>
    <name evidence="12" type="primary">oprM_1</name>
    <name evidence="12" type="ORF">IHBHHGIJ_00878</name>
    <name evidence="11" type="ORF">KFEGEMFD_00273</name>
</gene>
<evidence type="ECO:0000313" key="12">
    <source>
        <dbReference type="EMBL" id="CAA0085709.1"/>
    </source>
</evidence>
<dbReference type="InterPro" id="IPR003423">
    <property type="entry name" value="OMP_efflux"/>
</dbReference>
<dbReference type="EMBL" id="CACSIM010000001">
    <property type="protein sequence ID" value="CAA0080375.1"/>
    <property type="molecule type" value="Genomic_DNA"/>
</dbReference>
<dbReference type="PANTHER" id="PTHR30203">
    <property type="entry name" value="OUTER MEMBRANE CATION EFFLUX PROTEIN"/>
    <property type="match status" value="1"/>
</dbReference>
<evidence type="ECO:0000256" key="3">
    <source>
        <dbReference type="ARBA" id="ARBA00022452"/>
    </source>
</evidence>
<evidence type="ECO:0000256" key="10">
    <source>
        <dbReference type="RuleBase" id="RU362097"/>
    </source>
</evidence>
<keyword evidence="8 10" id="KW-0449">Lipoprotein</keyword>
<organism evidence="12 13">
    <name type="scientific">Zhongshania aliphaticivorans</name>
    <dbReference type="NCBI Taxonomy" id="1470434"/>
    <lineage>
        <taxon>Bacteria</taxon>
        <taxon>Pseudomonadati</taxon>
        <taxon>Pseudomonadota</taxon>
        <taxon>Gammaproteobacteria</taxon>
        <taxon>Cellvibrionales</taxon>
        <taxon>Spongiibacteraceae</taxon>
        <taxon>Zhongshania</taxon>
    </lineage>
</organism>
<evidence type="ECO:0000313" key="13">
    <source>
        <dbReference type="Proteomes" id="UP000435877"/>
    </source>
</evidence>
<keyword evidence="13" id="KW-1185">Reference proteome</keyword>
<dbReference type="AlphaFoldDB" id="A0A5S9N8M9"/>
<dbReference type="Gene3D" id="2.20.200.10">
    <property type="entry name" value="Outer membrane efflux proteins (OEP)"/>
    <property type="match status" value="1"/>
</dbReference>
<dbReference type="NCBIfam" id="TIGR01845">
    <property type="entry name" value="outer_NodT"/>
    <property type="match status" value="1"/>
</dbReference>
<dbReference type="PANTHER" id="PTHR30203:SF20">
    <property type="entry name" value="MULTIDRUG RESISTANCE OUTER MEMBRANE PROTEIN MDTP-RELATED"/>
    <property type="match status" value="1"/>
</dbReference>
<reference evidence="13 14" key="1">
    <citation type="submission" date="2019-11" db="EMBL/GenBank/DDBJ databases">
        <authorList>
            <person name="Holert J."/>
        </authorList>
    </citation>
    <scope>NUCLEOTIDE SEQUENCE [LARGE SCALE GENOMIC DNA]</scope>
    <source>
        <strain evidence="11">BC3_2A</strain>
        <strain evidence="12">SB11_1A</strain>
    </source>
</reference>
<keyword evidence="6 10" id="KW-0472">Membrane</keyword>
<accession>A0A5S9N8M9</accession>
<keyword evidence="7 10" id="KW-0564">Palmitate</keyword>
<comment type="similarity">
    <text evidence="2 10">Belongs to the outer membrane factor (OMF) (TC 1.B.17) family.</text>
</comment>
<sequence length="512" mass="55996">MIAFNPSRTYGYLALSLIVGLTGCVNYKDIGSEKTILNADTLATQQSLTIDQSSSPSGEAWPTQVWWESFNDPQLNNLMAEALQNSPTLALAAAKIARANASLENSRAANFPSAALSADATRQHYTENGMYPAPLGGSSRSSANITLQTQYELDFWGRNKAATAASQSRLAATQAESASAQLMLASAIAKTYFQLAELQRFLHIGHNALKQRQQIYDLTKQRVDAGLDTLVELKQAETQLPLTRTNIEMVKENIVSTQHALAALLGAGPDRTLTLQVALPEPNINFDLALPQDLPATIIGHRPDLVAARWQVEARMHDTSVSKAAFYPNINLTAFAGYSSIGLDQLIKTSSENYGVGPALSLPIFDSGRLRANLKTRYADYDAAVANYNETLVEALRDVADQLNSFFYLQPQLEQQQLALNAATTAYNLALQRYNAGLGNYLTVLNAQSMVIQQELFHSQLLMRALTNRVEIFRALGGGFLPHNENNHITAINTDTNHNDSLYPRVVGAQHD</sequence>
<keyword evidence="3 10" id="KW-1134">Transmembrane beta strand</keyword>
<dbReference type="Proteomes" id="UP000439591">
    <property type="component" value="Unassembled WGS sequence"/>
</dbReference>
<keyword evidence="4 10" id="KW-0812">Transmembrane</keyword>
<dbReference type="Proteomes" id="UP000435877">
    <property type="component" value="Unassembled WGS sequence"/>
</dbReference>
<dbReference type="GO" id="GO:0009279">
    <property type="term" value="C:cell outer membrane"/>
    <property type="evidence" value="ECO:0007669"/>
    <property type="project" value="UniProtKB-SubCell"/>
</dbReference>
<evidence type="ECO:0000313" key="14">
    <source>
        <dbReference type="Proteomes" id="UP000439591"/>
    </source>
</evidence>
<proteinExistence type="inferred from homology"/>
<protein>
    <submittedName>
        <fullName evidence="12">Outer membrane protein OprM</fullName>
    </submittedName>
</protein>
<evidence type="ECO:0000256" key="2">
    <source>
        <dbReference type="ARBA" id="ARBA00007613"/>
    </source>
</evidence>